<proteinExistence type="predicted"/>
<organism evidence="2">
    <name type="scientific">viral metagenome</name>
    <dbReference type="NCBI Taxonomy" id="1070528"/>
    <lineage>
        <taxon>unclassified sequences</taxon>
        <taxon>metagenomes</taxon>
        <taxon>organismal metagenomes</taxon>
    </lineage>
</organism>
<evidence type="ECO:0000256" key="1">
    <source>
        <dbReference type="SAM" id="MobiDB-lite"/>
    </source>
</evidence>
<dbReference type="EMBL" id="MN740636">
    <property type="protein sequence ID" value="QHU36389.1"/>
    <property type="molecule type" value="Genomic_DNA"/>
</dbReference>
<evidence type="ECO:0000313" key="2">
    <source>
        <dbReference type="EMBL" id="QHU36389.1"/>
    </source>
</evidence>
<name>A0A6C0M032_9ZZZZ</name>
<feature type="compositionally biased region" description="Basic residues" evidence="1">
    <location>
        <begin position="154"/>
        <end position="172"/>
    </location>
</feature>
<dbReference type="AlphaFoldDB" id="A0A6C0M032"/>
<protein>
    <submittedName>
        <fullName evidence="2">Uncharacterized protein</fullName>
    </submittedName>
</protein>
<feature type="region of interest" description="Disordered" evidence="1">
    <location>
        <begin position="153"/>
        <end position="172"/>
    </location>
</feature>
<reference evidence="2" key="1">
    <citation type="journal article" date="2020" name="Nature">
        <title>Giant virus diversity and host interactions through global metagenomics.</title>
        <authorList>
            <person name="Schulz F."/>
            <person name="Roux S."/>
            <person name="Paez-Espino D."/>
            <person name="Jungbluth S."/>
            <person name="Walsh D.A."/>
            <person name="Denef V.J."/>
            <person name="McMahon K.D."/>
            <person name="Konstantinidis K.T."/>
            <person name="Eloe-Fadrosh E.A."/>
            <person name="Kyrpides N.C."/>
            <person name="Woyke T."/>
        </authorList>
    </citation>
    <scope>NUCLEOTIDE SEQUENCE</scope>
    <source>
        <strain evidence="2">GVMAG-S-1035124-57</strain>
    </source>
</reference>
<accession>A0A6C0M032</accession>
<sequence>MACDEAAIKPALKDVVSKMEQCPKYNDLKIALKELASLLPDSNLRNASAENVNVHQNVAPAPQNAVPVPEFKKETSEQKVKSSDPNINVRWNYARLMREIDKVLNSPKSSDDMKTKYRNLKPQFENATKFEEVEKLVNVNNVTFYANSIYSGGTRKRRMRRVKTQRRRKNARTIKKKKITNNKSGKRN</sequence>